<protein>
    <recommendedName>
        <fullName evidence="6">C2H2-type domain-containing protein</fullName>
    </recommendedName>
</protein>
<dbReference type="InterPro" id="IPR013087">
    <property type="entry name" value="Znf_C2H2_type"/>
</dbReference>
<dbReference type="Pfam" id="PF00096">
    <property type="entry name" value="zf-C2H2"/>
    <property type="match status" value="2"/>
</dbReference>
<keyword evidence="2 4" id="KW-0863">Zinc-finger</keyword>
<dbReference type="RefSeq" id="XP_041223558.1">
    <property type="nucleotide sequence ID" value="XM_041365663.1"/>
</dbReference>
<dbReference type="PROSITE" id="PS00028">
    <property type="entry name" value="ZINC_FINGER_C2H2_1"/>
    <property type="match status" value="2"/>
</dbReference>
<gene>
    <name evidence="7" type="ORF">F5891DRAFT_1174345</name>
</gene>
<dbReference type="PANTHER" id="PTHR23235">
    <property type="entry name" value="KRUEPPEL-LIKE TRANSCRIPTION FACTOR"/>
    <property type="match status" value="1"/>
</dbReference>
<evidence type="ECO:0000256" key="1">
    <source>
        <dbReference type="ARBA" id="ARBA00022723"/>
    </source>
</evidence>
<organism evidence="7 8">
    <name type="scientific">Suillus fuscotomentosus</name>
    <dbReference type="NCBI Taxonomy" id="1912939"/>
    <lineage>
        <taxon>Eukaryota</taxon>
        <taxon>Fungi</taxon>
        <taxon>Dikarya</taxon>
        <taxon>Basidiomycota</taxon>
        <taxon>Agaricomycotina</taxon>
        <taxon>Agaricomycetes</taxon>
        <taxon>Agaricomycetidae</taxon>
        <taxon>Boletales</taxon>
        <taxon>Suillineae</taxon>
        <taxon>Suillaceae</taxon>
        <taxon>Suillus</taxon>
    </lineage>
</organism>
<dbReference type="EMBL" id="JABBWK010000042">
    <property type="protein sequence ID" value="KAG1897982.1"/>
    <property type="molecule type" value="Genomic_DNA"/>
</dbReference>
<evidence type="ECO:0000259" key="6">
    <source>
        <dbReference type="PROSITE" id="PS50157"/>
    </source>
</evidence>
<dbReference type="GeneID" id="64659961"/>
<dbReference type="Gene3D" id="3.30.160.60">
    <property type="entry name" value="Classic Zinc Finger"/>
    <property type="match status" value="2"/>
</dbReference>
<evidence type="ECO:0000313" key="8">
    <source>
        <dbReference type="Proteomes" id="UP001195769"/>
    </source>
</evidence>
<feature type="compositionally biased region" description="Polar residues" evidence="5">
    <location>
        <begin position="80"/>
        <end position="91"/>
    </location>
</feature>
<feature type="compositionally biased region" description="Polar residues" evidence="5">
    <location>
        <begin position="103"/>
        <end position="113"/>
    </location>
</feature>
<keyword evidence="3" id="KW-0862">Zinc</keyword>
<dbReference type="GO" id="GO:0000978">
    <property type="term" value="F:RNA polymerase II cis-regulatory region sequence-specific DNA binding"/>
    <property type="evidence" value="ECO:0007669"/>
    <property type="project" value="TreeGrafter"/>
</dbReference>
<dbReference type="GO" id="GO:0008270">
    <property type="term" value="F:zinc ion binding"/>
    <property type="evidence" value="ECO:0007669"/>
    <property type="project" value="UniProtKB-KW"/>
</dbReference>
<proteinExistence type="predicted"/>
<evidence type="ECO:0000256" key="5">
    <source>
        <dbReference type="SAM" id="MobiDB-lite"/>
    </source>
</evidence>
<accession>A0AAD4E1M8</accession>
<feature type="region of interest" description="Disordered" evidence="5">
    <location>
        <begin position="22"/>
        <end position="164"/>
    </location>
</feature>
<evidence type="ECO:0000313" key="7">
    <source>
        <dbReference type="EMBL" id="KAG1897982.1"/>
    </source>
</evidence>
<evidence type="ECO:0000256" key="3">
    <source>
        <dbReference type="ARBA" id="ARBA00022833"/>
    </source>
</evidence>
<feature type="compositionally biased region" description="Pro residues" evidence="5">
    <location>
        <begin position="41"/>
        <end position="50"/>
    </location>
</feature>
<keyword evidence="8" id="KW-1185">Reference proteome</keyword>
<comment type="caution">
    <text evidence="7">The sequence shown here is derived from an EMBL/GenBank/DDBJ whole genome shotgun (WGS) entry which is preliminary data.</text>
</comment>
<dbReference type="PANTHER" id="PTHR23235:SF120">
    <property type="entry name" value="KRUPPEL-LIKE FACTOR 15"/>
    <property type="match status" value="1"/>
</dbReference>
<dbReference type="GO" id="GO:0000981">
    <property type="term" value="F:DNA-binding transcription factor activity, RNA polymerase II-specific"/>
    <property type="evidence" value="ECO:0007669"/>
    <property type="project" value="TreeGrafter"/>
</dbReference>
<evidence type="ECO:0000256" key="2">
    <source>
        <dbReference type="ARBA" id="ARBA00022771"/>
    </source>
</evidence>
<feature type="domain" description="C2H2-type" evidence="6">
    <location>
        <begin position="221"/>
        <end position="250"/>
    </location>
</feature>
<name>A0AAD4E1M8_9AGAM</name>
<feature type="domain" description="C2H2-type" evidence="6">
    <location>
        <begin position="193"/>
        <end position="220"/>
    </location>
</feature>
<dbReference type="Proteomes" id="UP001195769">
    <property type="component" value="Unassembled WGS sequence"/>
</dbReference>
<reference evidence="7" key="1">
    <citation type="journal article" date="2020" name="New Phytol.">
        <title>Comparative genomics reveals dynamic genome evolution in host specialist ectomycorrhizal fungi.</title>
        <authorList>
            <person name="Lofgren L.A."/>
            <person name="Nguyen N.H."/>
            <person name="Vilgalys R."/>
            <person name="Ruytinx J."/>
            <person name="Liao H.L."/>
            <person name="Branco S."/>
            <person name="Kuo A."/>
            <person name="LaButti K."/>
            <person name="Lipzen A."/>
            <person name="Andreopoulos W."/>
            <person name="Pangilinan J."/>
            <person name="Riley R."/>
            <person name="Hundley H."/>
            <person name="Na H."/>
            <person name="Barry K."/>
            <person name="Grigoriev I.V."/>
            <person name="Stajich J.E."/>
            <person name="Kennedy P.G."/>
        </authorList>
    </citation>
    <scope>NUCLEOTIDE SEQUENCE</scope>
    <source>
        <strain evidence="7">FC203</strain>
    </source>
</reference>
<feature type="compositionally biased region" description="Low complexity" evidence="5">
    <location>
        <begin position="61"/>
        <end position="75"/>
    </location>
</feature>
<dbReference type="SUPFAM" id="SSF57667">
    <property type="entry name" value="beta-beta-alpha zinc fingers"/>
    <property type="match status" value="1"/>
</dbReference>
<dbReference type="InterPro" id="IPR036236">
    <property type="entry name" value="Znf_C2H2_sf"/>
</dbReference>
<dbReference type="SMART" id="SM00355">
    <property type="entry name" value="ZnF_C2H2"/>
    <property type="match status" value="2"/>
</dbReference>
<sequence length="253" mass="28139">MGGSGNAYQPCPCHNIYPRLNSTQPSTNIMSDRHNYTFHPNQPPRPPNQPPRGSQWLPNAQQQPPHQSSSYQPVQRSFPAAQSNYMSTHPAPSSPYAMPTMPPSSTHYTTNNHAAAPSQPYPPNAAVSPYSQQQHMYPPQDYPMRQPAHSPGQIYQPAGPSRSHTIPNVTHPYVIDGPIAPAVQYPASPTRPFSCDMCALSFNRQHDLKRHRDTHSGEKPFLCNGGCGKTFTRKDALKRHQLVKHCGYDEDAN</sequence>
<dbReference type="AlphaFoldDB" id="A0AAD4E1M8"/>
<keyword evidence="1" id="KW-0479">Metal-binding</keyword>
<dbReference type="FunFam" id="3.30.160.60:FF:000065">
    <property type="entry name" value="B-cell CLL/lymphoma 6, member B"/>
    <property type="match status" value="1"/>
</dbReference>
<dbReference type="PROSITE" id="PS50157">
    <property type="entry name" value="ZINC_FINGER_C2H2_2"/>
    <property type="match status" value="2"/>
</dbReference>
<evidence type="ECO:0000256" key="4">
    <source>
        <dbReference type="PROSITE-ProRule" id="PRU00042"/>
    </source>
</evidence>